<comment type="caution">
    <text evidence="1">The sequence shown here is derived from an EMBL/GenBank/DDBJ whole genome shotgun (WGS) entry which is preliminary data.</text>
</comment>
<protein>
    <submittedName>
        <fullName evidence="1">Uncharacterized protein</fullName>
    </submittedName>
</protein>
<keyword evidence="2" id="KW-1185">Reference proteome</keyword>
<evidence type="ECO:0000313" key="2">
    <source>
        <dbReference type="Proteomes" id="UP000605846"/>
    </source>
</evidence>
<gene>
    <name evidence="1" type="ORF">EC973_008615</name>
</gene>
<dbReference type="AlphaFoldDB" id="A0A8H7BWN6"/>
<reference evidence="1" key="1">
    <citation type="submission" date="2020-01" db="EMBL/GenBank/DDBJ databases">
        <title>Genome Sequencing of Three Apophysomyces-Like Fungal Strains Confirms a Novel Fungal Genus in the Mucoromycota with divergent Burkholderia-like Endosymbiotic Bacteria.</title>
        <authorList>
            <person name="Stajich J.E."/>
            <person name="Macias A.M."/>
            <person name="Carter-House D."/>
            <person name="Lovett B."/>
            <person name="Kasson L.R."/>
            <person name="Berry K."/>
            <person name="Grigoriev I."/>
            <person name="Chang Y."/>
            <person name="Spatafora J."/>
            <person name="Kasson M.T."/>
        </authorList>
    </citation>
    <scope>NUCLEOTIDE SEQUENCE</scope>
    <source>
        <strain evidence="1">NRRL A-21654</strain>
    </source>
</reference>
<dbReference type="OrthoDB" id="2283435at2759"/>
<proteinExistence type="predicted"/>
<evidence type="ECO:0000313" key="1">
    <source>
        <dbReference type="EMBL" id="KAF7726570.1"/>
    </source>
</evidence>
<name>A0A8H7BWN6_9FUNG</name>
<organism evidence="1 2">
    <name type="scientific">Apophysomyces ossiformis</name>
    <dbReference type="NCBI Taxonomy" id="679940"/>
    <lineage>
        <taxon>Eukaryota</taxon>
        <taxon>Fungi</taxon>
        <taxon>Fungi incertae sedis</taxon>
        <taxon>Mucoromycota</taxon>
        <taxon>Mucoromycotina</taxon>
        <taxon>Mucoromycetes</taxon>
        <taxon>Mucorales</taxon>
        <taxon>Mucorineae</taxon>
        <taxon>Mucoraceae</taxon>
        <taxon>Apophysomyces</taxon>
    </lineage>
</organism>
<sequence>MISKLQTIALNSLAAPFVKRYTGLPTFHVDDEVHRLNRWNTSGRKKWKLLMNIRNVGTEKWRKAQGLNKLHCWLELQQARAIFRRLIHQQRRDSLNRFCDQMATGEYTKAIVRLSRIRKKNFNIFYQIGCPGLCWAFYKPVWNSTAYGQCRYLLTKNEYVSIMGEGEEALLRDVSQKL</sequence>
<accession>A0A8H7BWN6</accession>
<dbReference type="Proteomes" id="UP000605846">
    <property type="component" value="Unassembled WGS sequence"/>
</dbReference>
<dbReference type="EMBL" id="JABAYA010000076">
    <property type="protein sequence ID" value="KAF7726570.1"/>
    <property type="molecule type" value="Genomic_DNA"/>
</dbReference>